<evidence type="ECO:0000256" key="5">
    <source>
        <dbReference type="ARBA" id="ARBA00023136"/>
    </source>
</evidence>
<sequence>MQLNMMKESKCMRKAKEILLLQLVIRMAGFFTIVGYRLFKLKSRGGMKMSVYLIHMGVMAQGFVVGAMTIGMYSYTYFTDLQFKSRLYHIRPRLGVP</sequence>
<evidence type="ECO:0000313" key="9">
    <source>
        <dbReference type="Proteomes" id="UP000314982"/>
    </source>
</evidence>
<reference evidence="9" key="1">
    <citation type="submission" date="2018-06" db="EMBL/GenBank/DDBJ databases">
        <title>Genome assembly of Danube salmon.</title>
        <authorList>
            <person name="Macqueen D.J."/>
            <person name="Gundappa M.K."/>
        </authorList>
    </citation>
    <scope>NUCLEOTIDE SEQUENCE [LARGE SCALE GENOMIC DNA]</scope>
</reference>
<evidence type="ECO:0000256" key="3">
    <source>
        <dbReference type="ARBA" id="ARBA00022989"/>
    </source>
</evidence>
<feature type="transmembrane region" description="Helical" evidence="6">
    <location>
        <begin position="20"/>
        <end position="39"/>
    </location>
</feature>
<reference evidence="8" key="3">
    <citation type="submission" date="2025-09" db="UniProtKB">
        <authorList>
            <consortium name="Ensembl"/>
        </authorList>
    </citation>
    <scope>IDENTIFICATION</scope>
</reference>
<keyword evidence="5 6" id="KW-0472">Membrane</keyword>
<proteinExistence type="predicted"/>
<evidence type="ECO:0000256" key="4">
    <source>
        <dbReference type="ARBA" id="ARBA00023128"/>
    </source>
</evidence>
<evidence type="ECO:0000256" key="1">
    <source>
        <dbReference type="ARBA" id="ARBA00004325"/>
    </source>
</evidence>
<reference evidence="8" key="2">
    <citation type="submission" date="2025-08" db="UniProtKB">
        <authorList>
            <consortium name="Ensembl"/>
        </authorList>
    </citation>
    <scope>IDENTIFICATION</scope>
</reference>
<feature type="domain" description="HIG1" evidence="7">
    <location>
        <begin position="1"/>
        <end position="86"/>
    </location>
</feature>
<keyword evidence="9" id="KW-1185">Reference proteome</keyword>
<accession>A0A4W5QG13</accession>
<name>A0A4W5QG13_9TELE</name>
<dbReference type="GeneTree" id="ENSGT01000000221856"/>
<dbReference type="Gene3D" id="6.10.140.1320">
    <property type="match status" value="1"/>
</dbReference>
<dbReference type="InterPro" id="IPR007667">
    <property type="entry name" value="Hypoxia_induced_domain"/>
</dbReference>
<dbReference type="Pfam" id="PF04588">
    <property type="entry name" value="HIG_1_N"/>
    <property type="match status" value="1"/>
</dbReference>
<organism evidence="8 9">
    <name type="scientific">Hucho hucho</name>
    <name type="common">huchen</name>
    <dbReference type="NCBI Taxonomy" id="62062"/>
    <lineage>
        <taxon>Eukaryota</taxon>
        <taxon>Metazoa</taxon>
        <taxon>Chordata</taxon>
        <taxon>Craniata</taxon>
        <taxon>Vertebrata</taxon>
        <taxon>Euteleostomi</taxon>
        <taxon>Actinopterygii</taxon>
        <taxon>Neopterygii</taxon>
        <taxon>Teleostei</taxon>
        <taxon>Protacanthopterygii</taxon>
        <taxon>Salmoniformes</taxon>
        <taxon>Salmonidae</taxon>
        <taxon>Salmoninae</taxon>
        <taxon>Hucho</taxon>
    </lineage>
</organism>
<dbReference type="AlphaFoldDB" id="A0A4W5QG13"/>
<dbReference type="InterPro" id="IPR050355">
    <property type="entry name" value="RCF1"/>
</dbReference>
<dbReference type="GO" id="GO:0031966">
    <property type="term" value="C:mitochondrial membrane"/>
    <property type="evidence" value="ECO:0007669"/>
    <property type="project" value="UniProtKB-SubCell"/>
</dbReference>
<dbReference type="PANTHER" id="PTHR12297">
    <property type="entry name" value="HYPOXIA-INDUCBILE GENE 1 HIG1 -RELATED"/>
    <property type="match status" value="1"/>
</dbReference>
<protein>
    <recommendedName>
        <fullName evidence="7">HIG1 domain-containing protein</fullName>
    </recommendedName>
</protein>
<evidence type="ECO:0000256" key="6">
    <source>
        <dbReference type="SAM" id="Phobius"/>
    </source>
</evidence>
<keyword evidence="2 6" id="KW-0812">Transmembrane</keyword>
<evidence type="ECO:0000313" key="8">
    <source>
        <dbReference type="Ensembl" id="ENSHHUP00000071414.1"/>
    </source>
</evidence>
<feature type="transmembrane region" description="Helical" evidence="6">
    <location>
        <begin position="51"/>
        <end position="75"/>
    </location>
</feature>
<dbReference type="STRING" id="62062.ENSHHUP00000071414"/>
<evidence type="ECO:0000259" key="7">
    <source>
        <dbReference type="PROSITE" id="PS51503"/>
    </source>
</evidence>
<comment type="subcellular location">
    <subcellularLocation>
        <location evidence="1">Mitochondrion membrane</location>
    </subcellularLocation>
</comment>
<dbReference type="GO" id="GO:0097250">
    <property type="term" value="P:mitochondrial respirasome assembly"/>
    <property type="evidence" value="ECO:0007669"/>
    <property type="project" value="TreeGrafter"/>
</dbReference>
<dbReference type="PANTHER" id="PTHR12297:SF3">
    <property type="entry name" value="HIG1 DOMAIN FAMILY MEMBER 1A"/>
    <property type="match status" value="1"/>
</dbReference>
<dbReference type="PROSITE" id="PS51503">
    <property type="entry name" value="HIG1"/>
    <property type="match status" value="1"/>
</dbReference>
<dbReference type="Proteomes" id="UP000314982">
    <property type="component" value="Unassembled WGS sequence"/>
</dbReference>
<keyword evidence="4" id="KW-0496">Mitochondrion</keyword>
<keyword evidence="3 6" id="KW-1133">Transmembrane helix</keyword>
<dbReference type="Ensembl" id="ENSHHUT00000073788.1">
    <property type="protein sequence ID" value="ENSHHUP00000071414.1"/>
    <property type="gene ID" value="ENSHHUG00000041964.1"/>
</dbReference>
<evidence type="ECO:0000256" key="2">
    <source>
        <dbReference type="ARBA" id="ARBA00022692"/>
    </source>
</evidence>